<sequence>MTSRWTQSSLVPVRQSLLLFFSMLLLCYYLVLRQLYSQSPDWVGFFPFPSKIDPVPNVKERVVPISTCIDL</sequence>
<geneLocation type="mitochondrion" evidence="2"/>
<keyword evidence="2" id="KW-0496">Mitochondrion</keyword>
<proteinExistence type="predicted"/>
<accession>A0A101LZA2</accession>
<comment type="caution">
    <text evidence="2">The sequence shown here is derived from an EMBL/GenBank/DDBJ whole genome shotgun (WGS) entry which is preliminary data.</text>
</comment>
<keyword evidence="1" id="KW-0472">Membrane</keyword>
<dbReference type="EMBL" id="LKAM01000006">
    <property type="protein sequence ID" value="KUM48119.1"/>
    <property type="molecule type" value="Genomic_DNA"/>
</dbReference>
<gene>
    <name evidence="2" type="ORF">ABT39_MTgene5115</name>
</gene>
<organism evidence="2">
    <name type="scientific">Picea glauca</name>
    <name type="common">White spruce</name>
    <name type="synonym">Pinus glauca</name>
    <dbReference type="NCBI Taxonomy" id="3330"/>
    <lineage>
        <taxon>Eukaryota</taxon>
        <taxon>Viridiplantae</taxon>
        <taxon>Streptophyta</taxon>
        <taxon>Embryophyta</taxon>
        <taxon>Tracheophyta</taxon>
        <taxon>Spermatophyta</taxon>
        <taxon>Pinopsida</taxon>
        <taxon>Pinidae</taxon>
        <taxon>Conifers I</taxon>
        <taxon>Pinales</taxon>
        <taxon>Pinaceae</taxon>
        <taxon>Picea</taxon>
    </lineage>
</organism>
<dbReference type="AlphaFoldDB" id="A0A101LZA2"/>
<evidence type="ECO:0000313" key="2">
    <source>
        <dbReference type="EMBL" id="KUM48119.1"/>
    </source>
</evidence>
<reference evidence="2" key="1">
    <citation type="journal article" date="2015" name="Genome Biol. Evol.">
        <title>Organellar Genomes of White Spruce (Picea glauca): Assembly and Annotation.</title>
        <authorList>
            <person name="Jackman S.D."/>
            <person name="Warren R.L."/>
            <person name="Gibb E.A."/>
            <person name="Vandervalk B.P."/>
            <person name="Mohamadi H."/>
            <person name="Chu J."/>
            <person name="Raymond A."/>
            <person name="Pleasance S."/>
            <person name="Coope R."/>
            <person name="Wildung M.R."/>
            <person name="Ritland C.E."/>
            <person name="Bousquet J."/>
            <person name="Jones S.J."/>
            <person name="Bohlmann J."/>
            <person name="Birol I."/>
        </authorList>
    </citation>
    <scope>NUCLEOTIDE SEQUENCE [LARGE SCALE GENOMIC DNA]</scope>
    <source>
        <tissue evidence="2">Flushing bud</tissue>
    </source>
</reference>
<protein>
    <submittedName>
        <fullName evidence="2">Uncharacterized protein</fullName>
    </submittedName>
</protein>
<keyword evidence="1" id="KW-0812">Transmembrane</keyword>
<keyword evidence="1" id="KW-1133">Transmembrane helix</keyword>
<feature type="transmembrane region" description="Helical" evidence="1">
    <location>
        <begin position="12"/>
        <end position="32"/>
    </location>
</feature>
<name>A0A101LZA2_PICGL</name>
<evidence type="ECO:0000256" key="1">
    <source>
        <dbReference type="SAM" id="Phobius"/>
    </source>
</evidence>